<keyword evidence="1" id="KW-1133">Transmembrane helix</keyword>
<dbReference type="RefSeq" id="WP_127049254.1">
    <property type="nucleotide sequence ID" value="NZ_RZGZ01000002.1"/>
</dbReference>
<protein>
    <submittedName>
        <fullName evidence="2">Uncharacterized protein</fullName>
    </submittedName>
</protein>
<reference evidence="2 3" key="1">
    <citation type="submission" date="2018-12" db="EMBL/GenBank/DDBJ databases">
        <authorList>
            <person name="Li F."/>
        </authorList>
    </citation>
    <scope>NUCLEOTIDE SEQUENCE [LARGE SCALE GENOMIC DNA]</scope>
    <source>
        <strain evidence="2 3">EGI 6500705</strain>
    </source>
</reference>
<evidence type="ECO:0000313" key="2">
    <source>
        <dbReference type="EMBL" id="RUR01580.1"/>
    </source>
</evidence>
<feature type="transmembrane region" description="Helical" evidence="1">
    <location>
        <begin position="173"/>
        <end position="194"/>
    </location>
</feature>
<feature type="transmembrane region" description="Helical" evidence="1">
    <location>
        <begin position="108"/>
        <end position="132"/>
    </location>
</feature>
<sequence>MAREKKLPAPVPPGTTARYWVSGYEPGDTVDWRSVDVAALRAYPKVLSTIDPKGRYHEGKRYERLPFWVWPLFVVMLAAFGSPIWAFSTLFSQGWRSSSTPFDWTTRLPVAGVLYGIALVITVVLVVGYFVAGRRGGIARGYSGVLFALGLLSSFGLLARGDVRAEVLYGDQWMFFILAATGIAGVSVIVLLVFRERPALTDDGEKPSPTITAFRKLPPREQEAVQADIREALDDLEARNVIDAEQAASARRAEPGMLRRHAS</sequence>
<proteinExistence type="predicted"/>
<evidence type="ECO:0000256" key="1">
    <source>
        <dbReference type="SAM" id="Phobius"/>
    </source>
</evidence>
<evidence type="ECO:0000313" key="3">
    <source>
        <dbReference type="Proteomes" id="UP000274909"/>
    </source>
</evidence>
<keyword evidence="1" id="KW-0472">Membrane</keyword>
<dbReference type="Proteomes" id="UP000274909">
    <property type="component" value="Unassembled WGS sequence"/>
</dbReference>
<accession>A0A433JTQ0</accession>
<gene>
    <name evidence="2" type="ORF">ELQ94_08825</name>
</gene>
<keyword evidence="3" id="KW-1185">Reference proteome</keyword>
<organism evidence="2 3">
    <name type="scientific">Labedella endophytica</name>
    <dbReference type="NCBI Taxonomy" id="1523160"/>
    <lineage>
        <taxon>Bacteria</taxon>
        <taxon>Bacillati</taxon>
        <taxon>Actinomycetota</taxon>
        <taxon>Actinomycetes</taxon>
        <taxon>Micrococcales</taxon>
        <taxon>Microbacteriaceae</taxon>
        <taxon>Labedella</taxon>
    </lineage>
</organism>
<keyword evidence="1" id="KW-0812">Transmembrane</keyword>
<dbReference type="OrthoDB" id="9981511at2"/>
<dbReference type="EMBL" id="RZGZ01000002">
    <property type="protein sequence ID" value="RUR01580.1"/>
    <property type="molecule type" value="Genomic_DNA"/>
</dbReference>
<dbReference type="AlphaFoldDB" id="A0A433JTQ0"/>
<feature type="transmembrane region" description="Helical" evidence="1">
    <location>
        <begin position="144"/>
        <end position="161"/>
    </location>
</feature>
<name>A0A433JTQ0_9MICO</name>
<feature type="transmembrane region" description="Helical" evidence="1">
    <location>
        <begin position="65"/>
        <end position="88"/>
    </location>
</feature>
<comment type="caution">
    <text evidence="2">The sequence shown here is derived from an EMBL/GenBank/DDBJ whole genome shotgun (WGS) entry which is preliminary data.</text>
</comment>